<sequence>MTAKQRNFIGFLFFSLSVLPCRVEAQQFAPPIMGWSSWNTFHVNISDSLIRTQADAMVRLGLKDVGYTHINIDDGFFGWRDASGEMHPHPQRFPNGLKVVADYIHSKGLMAGIYSDAGANTCGSKYDADDHGFGAGLYGHEEQDARLYFRDWGFDFIKIDYCGAGTWLDLEEQKRYTAVCEAIKKEAGHPVSINICRWAFPGVWAKNIATSWRISRDILPNWSSIKYIIEKNMYLSAFAGDGHYNDMDMLEIGRGLKPSEEEVHVGMWCMMSSPMLIGCDLNKLNESSLALLKNRELLAINQDRLGLQAYVALRQGPGYVFVKDIKERRGLTRAVALYNPADTALSFEVPLSELELAGKAKAKDVISHAEVKIETVKSPAMNGNVLKATVPAHGIKVMTIEAKQRIAPTRYEAEWAYLPAYNDLGKRKLPVGFTKVKGSSGGICVSNVGGDMDNTLVWKHVWSEQGGTYKLRIRYVDAQRLTMKVMVNGKEAYALQTSQQAIAKNQIDFKEAAFEINLKPGDNEVKLYSPLTLIPAVDCLYVDKTVTGK</sequence>
<evidence type="ECO:0000256" key="3">
    <source>
        <dbReference type="ARBA" id="ARBA00022801"/>
    </source>
</evidence>
<dbReference type="PRINTS" id="PR00740">
    <property type="entry name" value="GLHYDRLASE27"/>
</dbReference>
<evidence type="ECO:0000256" key="4">
    <source>
        <dbReference type="ARBA" id="ARBA00023295"/>
    </source>
</evidence>
<keyword evidence="5" id="KW-1015">Disulfide bond</keyword>
<dbReference type="PATRIC" id="fig|999422.3.peg.893"/>
<organism evidence="7 8">
    <name type="scientific">Segatella maculosa OT 289</name>
    <dbReference type="NCBI Taxonomy" id="999422"/>
    <lineage>
        <taxon>Bacteria</taxon>
        <taxon>Pseudomonadati</taxon>
        <taxon>Bacteroidota</taxon>
        <taxon>Bacteroidia</taxon>
        <taxon>Bacteroidales</taxon>
        <taxon>Prevotellaceae</taxon>
        <taxon>Segatella</taxon>
    </lineage>
</organism>
<dbReference type="InterPro" id="IPR041233">
    <property type="entry name" value="Melibiase_C"/>
</dbReference>
<dbReference type="SUPFAM" id="SSF51445">
    <property type="entry name" value="(Trans)glycosidases"/>
    <property type="match status" value="1"/>
</dbReference>
<dbReference type="CDD" id="cd14792">
    <property type="entry name" value="GH27"/>
    <property type="match status" value="1"/>
</dbReference>
<dbReference type="Gene3D" id="3.20.20.70">
    <property type="entry name" value="Aldolase class I"/>
    <property type="match status" value="1"/>
</dbReference>
<dbReference type="EMBL" id="AGEK01000017">
    <property type="protein sequence ID" value="EHO72489.1"/>
    <property type="molecule type" value="Genomic_DNA"/>
</dbReference>
<dbReference type="InterPro" id="IPR013785">
    <property type="entry name" value="Aldolase_TIM"/>
</dbReference>
<dbReference type="GO" id="GO:0005975">
    <property type="term" value="P:carbohydrate metabolic process"/>
    <property type="evidence" value="ECO:0007669"/>
    <property type="project" value="InterPro"/>
</dbReference>
<dbReference type="GO" id="GO:0004557">
    <property type="term" value="F:alpha-galactosidase activity"/>
    <property type="evidence" value="ECO:0007669"/>
    <property type="project" value="UniProtKB-EC"/>
</dbReference>
<keyword evidence="4 5" id="KW-0326">Glycosidase</keyword>
<dbReference type="SUPFAM" id="SSF51011">
    <property type="entry name" value="Glycosyl hydrolase domain"/>
    <property type="match status" value="1"/>
</dbReference>
<dbReference type="Pfam" id="PF17801">
    <property type="entry name" value="Melibiase_C"/>
    <property type="match status" value="1"/>
</dbReference>
<keyword evidence="8" id="KW-1185">Reference proteome</keyword>
<evidence type="ECO:0000313" key="7">
    <source>
        <dbReference type="EMBL" id="EHO72489.1"/>
    </source>
</evidence>
<dbReference type="STRING" id="999422.HMPREF9944_00869"/>
<proteinExistence type="inferred from homology"/>
<evidence type="ECO:0000256" key="1">
    <source>
        <dbReference type="ARBA" id="ARBA00009743"/>
    </source>
</evidence>
<gene>
    <name evidence="7" type="ORF">HMPREF9944_00869</name>
</gene>
<name>H1HL25_9BACT</name>
<keyword evidence="2" id="KW-0732">Signal</keyword>
<comment type="catalytic activity">
    <reaction evidence="5">
        <text>Hydrolysis of terminal, non-reducing alpha-D-galactose residues in alpha-D-galactosides, including galactose oligosaccharides, galactomannans and galactolipids.</text>
        <dbReference type="EC" id="3.2.1.22"/>
    </reaction>
</comment>
<dbReference type="InterPro" id="IPR013780">
    <property type="entry name" value="Glyco_hydro_b"/>
</dbReference>
<dbReference type="RefSeq" id="WP_008564661.1">
    <property type="nucleotide sequence ID" value="NZ_JH594502.1"/>
</dbReference>
<evidence type="ECO:0000256" key="2">
    <source>
        <dbReference type="ARBA" id="ARBA00022729"/>
    </source>
</evidence>
<comment type="caution">
    <text evidence="7">The sequence shown here is derived from an EMBL/GenBank/DDBJ whole genome shotgun (WGS) entry which is preliminary data.</text>
</comment>
<accession>H1HL25</accession>
<feature type="domain" description="Alpha galactosidase C-terminal" evidence="6">
    <location>
        <begin position="332"/>
        <end position="399"/>
    </location>
</feature>
<dbReference type="InterPro" id="IPR002241">
    <property type="entry name" value="Glyco_hydro_27"/>
</dbReference>
<protein>
    <recommendedName>
        <fullName evidence="5">Alpha-galactosidase</fullName>
        <ecNumber evidence="5">3.2.1.22</ecNumber>
    </recommendedName>
    <alternativeName>
        <fullName evidence="5">Melibiase</fullName>
    </alternativeName>
</protein>
<reference evidence="7 8" key="1">
    <citation type="submission" date="2011-12" db="EMBL/GenBank/DDBJ databases">
        <title>The Genome Sequence of Prevotella maculosa OT 289.</title>
        <authorList>
            <consortium name="The Broad Institute Genome Sequencing Platform"/>
            <person name="Earl A."/>
            <person name="Ward D."/>
            <person name="Feldgarden M."/>
            <person name="Gevers D."/>
            <person name="Izard J."/>
            <person name="Blanton J.M."/>
            <person name="Mathney J."/>
            <person name="Tanner A.C."/>
            <person name="Dewhirst F.E."/>
            <person name="Young S.K."/>
            <person name="Zeng Q."/>
            <person name="Gargeya S."/>
            <person name="Fitzgerald M."/>
            <person name="Haas B."/>
            <person name="Abouelleil A."/>
            <person name="Alvarado L."/>
            <person name="Arachchi H.M."/>
            <person name="Berlin A."/>
            <person name="Chapman S.B."/>
            <person name="Gearin G."/>
            <person name="Goldberg J."/>
            <person name="Griggs A."/>
            <person name="Gujja S."/>
            <person name="Hansen M."/>
            <person name="Heiman D."/>
            <person name="Howarth C."/>
            <person name="Larimer J."/>
            <person name="Lui A."/>
            <person name="MacDonald P.J.P."/>
            <person name="McCowen C."/>
            <person name="Montmayeur A."/>
            <person name="Murphy C."/>
            <person name="Neiman D."/>
            <person name="Pearson M."/>
            <person name="Priest M."/>
            <person name="Roberts A."/>
            <person name="Saif S."/>
            <person name="Shea T."/>
            <person name="Sisk P."/>
            <person name="Stolte C."/>
            <person name="Sykes S."/>
            <person name="Wortman J."/>
            <person name="Nusbaum C."/>
            <person name="Birren B."/>
        </authorList>
    </citation>
    <scope>NUCLEOTIDE SEQUENCE [LARGE SCALE GENOMIC DNA]</scope>
    <source>
        <strain evidence="7 8">OT 289</strain>
    </source>
</reference>
<dbReference type="Gene3D" id="2.60.120.260">
    <property type="entry name" value="Galactose-binding domain-like"/>
    <property type="match status" value="1"/>
</dbReference>
<dbReference type="PANTHER" id="PTHR11452:SF75">
    <property type="entry name" value="ALPHA-GALACTOSIDASE MEL1"/>
    <property type="match status" value="1"/>
</dbReference>
<dbReference type="InterPro" id="IPR017853">
    <property type="entry name" value="GH"/>
</dbReference>
<keyword evidence="3 5" id="KW-0378">Hydrolase</keyword>
<dbReference type="Gene3D" id="2.60.40.1180">
    <property type="entry name" value="Golgi alpha-mannosidase II"/>
    <property type="match status" value="1"/>
</dbReference>
<dbReference type="Pfam" id="PF16499">
    <property type="entry name" value="Melibiase_2"/>
    <property type="match status" value="1"/>
</dbReference>
<dbReference type="Proteomes" id="UP000003167">
    <property type="component" value="Unassembled WGS sequence"/>
</dbReference>
<comment type="similarity">
    <text evidence="1 5">Belongs to the glycosyl hydrolase 27 family.</text>
</comment>
<dbReference type="PANTHER" id="PTHR11452">
    <property type="entry name" value="ALPHA-GALACTOSIDASE/ALPHA-N-ACETYLGALACTOSAMINIDASE"/>
    <property type="match status" value="1"/>
</dbReference>
<evidence type="ECO:0000256" key="5">
    <source>
        <dbReference type="RuleBase" id="RU361168"/>
    </source>
</evidence>
<dbReference type="AlphaFoldDB" id="H1HL25"/>
<dbReference type="OrthoDB" id="9807519at2"/>
<dbReference type="EC" id="3.2.1.22" evidence="5"/>
<evidence type="ECO:0000313" key="8">
    <source>
        <dbReference type="Proteomes" id="UP000003167"/>
    </source>
</evidence>
<evidence type="ECO:0000259" key="6">
    <source>
        <dbReference type="Pfam" id="PF17801"/>
    </source>
</evidence>
<dbReference type="HOGENOM" id="CLU_013093_3_2_10"/>